<keyword evidence="2" id="KW-0378">Hydrolase</keyword>
<keyword evidence="4" id="KW-0732">Signal</keyword>
<proteinExistence type="predicted"/>
<evidence type="ECO:0000256" key="3">
    <source>
        <dbReference type="SAM" id="MobiDB-lite"/>
    </source>
</evidence>
<dbReference type="PANTHER" id="PTHR10587">
    <property type="entry name" value="GLYCOSYL TRANSFERASE-RELATED"/>
    <property type="match status" value="1"/>
</dbReference>
<dbReference type="CDD" id="cd10917">
    <property type="entry name" value="CE4_NodB_like_6s_7s"/>
    <property type="match status" value="1"/>
</dbReference>
<dbReference type="RefSeq" id="WP_213426341.1">
    <property type="nucleotide sequence ID" value="NZ_AP031286.1"/>
</dbReference>
<dbReference type="InterPro" id="IPR050248">
    <property type="entry name" value="Polysacc_deacetylase_ArnD"/>
</dbReference>
<evidence type="ECO:0000313" key="6">
    <source>
        <dbReference type="EMBL" id="CAH8246770.1"/>
    </source>
</evidence>
<evidence type="ECO:0000259" key="5">
    <source>
        <dbReference type="PROSITE" id="PS51677"/>
    </source>
</evidence>
<dbReference type="SUPFAM" id="SSF88713">
    <property type="entry name" value="Glycoside hydrolase/deacetylase"/>
    <property type="match status" value="1"/>
</dbReference>
<protein>
    <submittedName>
        <fullName evidence="6">Polysaccharide deacetylase family protein</fullName>
    </submittedName>
</protein>
<feature type="compositionally biased region" description="Basic and acidic residues" evidence="3">
    <location>
        <begin position="95"/>
        <end position="126"/>
    </location>
</feature>
<sequence length="369" mass="41897">MRTKQICCLLVCLVGVAGCFPRSHQAAPDPKLNSLETNQPSAELGMASRQPLHELEGRPETGKRTISFVLQDKPRPRPHQPLPLPKFRLTMKGSARKEAANEKLRSDTLVQKDAEQKSAMKPKETPLPEPAQSASQNTKTGISQRHLSLAQLRMKYPHIFKLHGSKRGLRRVALTFDDVPDNRITPLVLDILREHNIRATFFLVGSRAKAHPELVRRIVREGHIIGNHSYSHPLMTKLSLPAFEQQVKDAERVIEEIIGYKPRFYRPPFGEINEEQLKWAGDHGYLVVNWDVDSNDWRGLDAKEVYDNVISGVRPGSIVLQHAGGSKQNHYLQGTVKALPSIIKELKKQRYRFVTVPELLQDRKDKKDN</sequence>
<dbReference type="InterPro" id="IPR002509">
    <property type="entry name" value="NODB_dom"/>
</dbReference>
<feature type="chain" id="PRO_5047277879" evidence="4">
    <location>
        <begin position="27"/>
        <end position="369"/>
    </location>
</feature>
<evidence type="ECO:0000313" key="7">
    <source>
        <dbReference type="Proteomes" id="UP001154322"/>
    </source>
</evidence>
<evidence type="ECO:0000256" key="1">
    <source>
        <dbReference type="ARBA" id="ARBA00022723"/>
    </source>
</evidence>
<dbReference type="EMBL" id="CALYLO010000005">
    <property type="protein sequence ID" value="CAH8246770.1"/>
    <property type="molecule type" value="Genomic_DNA"/>
</dbReference>
<dbReference type="Gene3D" id="3.20.20.370">
    <property type="entry name" value="Glycoside hydrolase/deacetylase"/>
    <property type="match status" value="1"/>
</dbReference>
<gene>
    <name evidence="6" type="ORF">WJ0W_004003</name>
</gene>
<dbReference type="Proteomes" id="UP001154322">
    <property type="component" value="Unassembled WGS sequence"/>
</dbReference>
<feature type="domain" description="NodB homology" evidence="5">
    <location>
        <begin position="170"/>
        <end position="354"/>
    </location>
</feature>
<keyword evidence="1" id="KW-0479">Metal-binding</keyword>
<dbReference type="PROSITE" id="PS51257">
    <property type="entry name" value="PROKAR_LIPOPROTEIN"/>
    <property type="match status" value="1"/>
</dbReference>
<dbReference type="Pfam" id="PF01522">
    <property type="entry name" value="Polysacc_deac_1"/>
    <property type="match status" value="1"/>
</dbReference>
<name>A0ABN8U6N3_9BACL</name>
<reference evidence="6" key="1">
    <citation type="submission" date="2022-06" db="EMBL/GenBank/DDBJ databases">
        <authorList>
            <person name="Dietemann V."/>
            <person name="Ory F."/>
            <person name="Dainat B."/>
            <person name="Oberhansli S."/>
        </authorList>
    </citation>
    <scope>NUCLEOTIDE SEQUENCE</scope>
    <source>
        <strain evidence="6">Ena-SAMPLE-TAB-26-04-2022-14:26:32:270-5432</strain>
    </source>
</reference>
<feature type="signal peptide" evidence="4">
    <location>
        <begin position="1"/>
        <end position="26"/>
    </location>
</feature>
<accession>A0ABN8U6N3</accession>
<evidence type="ECO:0000256" key="2">
    <source>
        <dbReference type="ARBA" id="ARBA00022801"/>
    </source>
</evidence>
<evidence type="ECO:0000256" key="4">
    <source>
        <dbReference type="SAM" id="SignalP"/>
    </source>
</evidence>
<organism evidence="6 7">
    <name type="scientific">Paenibacillus melissococcoides</name>
    <dbReference type="NCBI Taxonomy" id="2912268"/>
    <lineage>
        <taxon>Bacteria</taxon>
        <taxon>Bacillati</taxon>
        <taxon>Bacillota</taxon>
        <taxon>Bacilli</taxon>
        <taxon>Bacillales</taxon>
        <taxon>Paenibacillaceae</taxon>
        <taxon>Paenibacillus</taxon>
    </lineage>
</organism>
<comment type="caution">
    <text evidence="6">The sequence shown here is derived from an EMBL/GenBank/DDBJ whole genome shotgun (WGS) entry which is preliminary data.</text>
</comment>
<dbReference type="PANTHER" id="PTHR10587:SF133">
    <property type="entry name" value="CHITIN DEACETYLASE 1-RELATED"/>
    <property type="match status" value="1"/>
</dbReference>
<dbReference type="InterPro" id="IPR011330">
    <property type="entry name" value="Glyco_hydro/deAcase_b/a-brl"/>
</dbReference>
<dbReference type="PROSITE" id="PS51677">
    <property type="entry name" value="NODB"/>
    <property type="match status" value="1"/>
</dbReference>
<feature type="region of interest" description="Disordered" evidence="3">
    <location>
        <begin position="71"/>
        <end position="140"/>
    </location>
</feature>
<keyword evidence="7" id="KW-1185">Reference proteome</keyword>